<dbReference type="GO" id="GO:0005829">
    <property type="term" value="C:cytosol"/>
    <property type="evidence" value="ECO:0007669"/>
    <property type="project" value="TreeGrafter"/>
</dbReference>
<dbReference type="GO" id="GO:0019693">
    <property type="term" value="P:ribose phosphate metabolic process"/>
    <property type="evidence" value="ECO:0007669"/>
    <property type="project" value="TreeGrafter"/>
</dbReference>
<evidence type="ECO:0000313" key="4">
    <source>
        <dbReference type="EMBL" id="SVA57800.1"/>
    </source>
</evidence>
<comment type="cofactor">
    <cofactor evidence="1">
        <name>Mg(2+)</name>
        <dbReference type="ChEBI" id="CHEBI:18420"/>
    </cofactor>
</comment>
<dbReference type="InterPro" id="IPR020084">
    <property type="entry name" value="NUDIX_hydrolase_CS"/>
</dbReference>
<dbReference type="EMBL" id="UINC01013366">
    <property type="protein sequence ID" value="SVA57800.1"/>
    <property type="molecule type" value="Genomic_DNA"/>
</dbReference>
<evidence type="ECO:0000259" key="3">
    <source>
        <dbReference type="PROSITE" id="PS51462"/>
    </source>
</evidence>
<organism evidence="4">
    <name type="scientific">marine metagenome</name>
    <dbReference type="NCBI Taxonomy" id="408172"/>
    <lineage>
        <taxon>unclassified sequences</taxon>
        <taxon>metagenomes</taxon>
        <taxon>ecological metagenomes</taxon>
    </lineage>
</organism>
<accession>A0A381WZB9</accession>
<proteinExistence type="predicted"/>
<dbReference type="Pfam" id="PF00293">
    <property type="entry name" value="NUDIX"/>
    <property type="match status" value="1"/>
</dbReference>
<dbReference type="InterPro" id="IPR000086">
    <property type="entry name" value="NUDIX_hydrolase_dom"/>
</dbReference>
<dbReference type="PANTHER" id="PTHR11839">
    <property type="entry name" value="UDP/ADP-SUGAR PYROPHOSPHATASE"/>
    <property type="match status" value="1"/>
</dbReference>
<dbReference type="InterPro" id="IPR015797">
    <property type="entry name" value="NUDIX_hydrolase-like_dom_sf"/>
</dbReference>
<dbReference type="FunFam" id="3.90.79.10:FF:000024">
    <property type="entry name" value="ADP-ribose pyrophosphatase"/>
    <property type="match status" value="1"/>
</dbReference>
<feature type="domain" description="Nudix hydrolase" evidence="3">
    <location>
        <begin position="40"/>
        <end position="169"/>
    </location>
</feature>
<evidence type="ECO:0000256" key="1">
    <source>
        <dbReference type="ARBA" id="ARBA00001946"/>
    </source>
</evidence>
<dbReference type="InterPro" id="IPR020476">
    <property type="entry name" value="Nudix_hydrolase"/>
</dbReference>
<name>A0A381WZB9_9ZZZZ</name>
<dbReference type="PROSITE" id="PS51462">
    <property type="entry name" value="NUDIX"/>
    <property type="match status" value="1"/>
</dbReference>
<dbReference type="GO" id="GO:0006753">
    <property type="term" value="P:nucleoside phosphate metabolic process"/>
    <property type="evidence" value="ECO:0007669"/>
    <property type="project" value="TreeGrafter"/>
</dbReference>
<gene>
    <name evidence="4" type="ORF">METZ01_LOCUS110654</name>
</gene>
<protein>
    <recommendedName>
        <fullName evidence="3">Nudix hydrolase domain-containing protein</fullName>
    </recommendedName>
</protein>
<dbReference type="AlphaFoldDB" id="A0A381WZB9"/>
<dbReference type="GO" id="GO:0016462">
    <property type="term" value="F:pyrophosphatase activity"/>
    <property type="evidence" value="ECO:0007669"/>
    <property type="project" value="UniProtKB-ARBA"/>
</dbReference>
<dbReference type="PRINTS" id="PR00502">
    <property type="entry name" value="NUDIXFAMILY"/>
</dbReference>
<reference evidence="4" key="1">
    <citation type="submission" date="2018-05" db="EMBL/GenBank/DDBJ databases">
        <authorList>
            <person name="Lanie J.A."/>
            <person name="Ng W.-L."/>
            <person name="Kazmierczak K.M."/>
            <person name="Andrzejewski T.M."/>
            <person name="Davidsen T.M."/>
            <person name="Wayne K.J."/>
            <person name="Tettelin H."/>
            <person name="Glass J.I."/>
            <person name="Rusch D."/>
            <person name="Podicherti R."/>
            <person name="Tsui H.-C.T."/>
            <person name="Winkler M.E."/>
        </authorList>
    </citation>
    <scope>NUCLEOTIDE SEQUENCE</scope>
</reference>
<sequence>MSDLKEYKLSSKIIHQGRFLDVRRDDVRLPNGKTTTREWINHPGAACIVPILPDGQIALIRQYRYPVLQEMIELPAGKLDPGESPEECAKRELEEEIGYKTSKLTYLTHIHPAIGFASEKMWLYLAEELEKTERNTDHDEFVELIPATVANAVSMVWERKITDVKTIIGILWLDKLR</sequence>
<dbReference type="SUPFAM" id="SSF55811">
    <property type="entry name" value="Nudix"/>
    <property type="match status" value="1"/>
</dbReference>
<dbReference type="PANTHER" id="PTHR11839:SF18">
    <property type="entry name" value="NUDIX HYDROLASE DOMAIN-CONTAINING PROTEIN"/>
    <property type="match status" value="1"/>
</dbReference>
<dbReference type="Gene3D" id="3.90.79.10">
    <property type="entry name" value="Nucleoside Triphosphate Pyrophosphohydrolase"/>
    <property type="match status" value="1"/>
</dbReference>
<keyword evidence="2" id="KW-0378">Hydrolase</keyword>
<dbReference type="PROSITE" id="PS00893">
    <property type="entry name" value="NUDIX_BOX"/>
    <property type="match status" value="1"/>
</dbReference>
<evidence type="ECO:0000256" key="2">
    <source>
        <dbReference type="ARBA" id="ARBA00022801"/>
    </source>
</evidence>